<accession>A0A1V8T0X2</accession>
<dbReference type="InterPro" id="IPR050074">
    <property type="entry name" value="DHO_dehydrogenase"/>
</dbReference>
<comment type="cofactor">
    <cofactor evidence="1 11">
        <name>FMN</name>
        <dbReference type="ChEBI" id="CHEBI:58210"/>
    </cofactor>
</comment>
<evidence type="ECO:0000259" key="12">
    <source>
        <dbReference type="Pfam" id="PF01180"/>
    </source>
</evidence>
<evidence type="ECO:0000256" key="9">
    <source>
        <dbReference type="ARBA" id="ARBA00022975"/>
    </source>
</evidence>
<comment type="similarity">
    <text evidence="4 11">Belongs to the dihydroorotate dehydrogenase family. Type 1 subfamily.</text>
</comment>
<dbReference type="InterPro" id="IPR005720">
    <property type="entry name" value="Dihydroorotate_DH_cat"/>
</dbReference>
<dbReference type="GO" id="GO:0006207">
    <property type="term" value="P:'de novo' pyrimidine nucleobase biosynthetic process"/>
    <property type="evidence" value="ECO:0007669"/>
    <property type="project" value="TreeGrafter"/>
</dbReference>
<dbReference type="UniPathway" id="UPA00070"/>
<dbReference type="CDD" id="cd04741">
    <property type="entry name" value="DHOD_1A_like"/>
    <property type="match status" value="1"/>
</dbReference>
<evidence type="ECO:0000256" key="10">
    <source>
        <dbReference type="ARBA" id="ARBA00023002"/>
    </source>
</evidence>
<dbReference type="EMBL" id="NAJO01000020">
    <property type="protein sequence ID" value="OQO04974.1"/>
    <property type="molecule type" value="Genomic_DNA"/>
</dbReference>
<comment type="function">
    <text evidence="11">Catalyzes the conversion of dihydroorotate to orotate with fumarate as the electron acceptor.</text>
</comment>
<dbReference type="GO" id="GO:1990663">
    <property type="term" value="F:dihydroorotate dehydrogenase (fumarate) activity"/>
    <property type="evidence" value="ECO:0007669"/>
    <property type="project" value="UniProtKB-EC"/>
</dbReference>
<sequence length="346" mass="36520">MPLPLISPPLINSSNPWATTLEDLQTIFDCPQTGAVTTRTSLLKGFEHDDHIHQYTFFDAQGTQAKAPTTSYTSPQAAEDHENATGSLNTLGYSPVPLKTYLAMIARVVADSKLPEDVRSTKPFIISVTGSADAVLQCYRLIRSTQRTVSNPLCMEINLSCPNIPSKPPPAYSEASLTEYLTVLADEKAREAKDGGMKVAIGIKTPPYTYHNQFRSLISALLASQKPTCPVDFITATNTLGSCLLLDGAGSAPAINSASGAGIGGLAGTPLHPLALGNVRTISSMLNEHEALHGIDIIGIGGVSDGAGFHRMRSVGAKAVGVGTALGRRGVGVFGEIWEHEKLLAA</sequence>
<keyword evidence="7 11" id="KW-0285">Flavoprotein</keyword>
<dbReference type="InterPro" id="IPR023359">
    <property type="entry name" value="Dihydro_DH_chainA_dom2"/>
</dbReference>
<evidence type="ECO:0000256" key="4">
    <source>
        <dbReference type="ARBA" id="ARBA00008008"/>
    </source>
</evidence>
<evidence type="ECO:0000256" key="6">
    <source>
        <dbReference type="ARBA" id="ARBA00022490"/>
    </source>
</evidence>
<dbReference type="InterPro" id="IPR033886">
    <property type="entry name" value="DHOD_1A"/>
</dbReference>
<evidence type="ECO:0000256" key="2">
    <source>
        <dbReference type="ARBA" id="ARBA00004496"/>
    </source>
</evidence>
<comment type="subunit">
    <text evidence="11">Homodimer.</text>
</comment>
<evidence type="ECO:0000256" key="11">
    <source>
        <dbReference type="RuleBase" id="RU364042"/>
    </source>
</evidence>
<comment type="catalytic activity">
    <reaction evidence="11">
        <text>(S)-dihydroorotate + fumarate = orotate + succinate</text>
        <dbReference type="Rhea" id="RHEA:30059"/>
        <dbReference type="ChEBI" id="CHEBI:29806"/>
        <dbReference type="ChEBI" id="CHEBI:30031"/>
        <dbReference type="ChEBI" id="CHEBI:30839"/>
        <dbReference type="ChEBI" id="CHEBI:30864"/>
        <dbReference type="EC" id="1.3.98.1"/>
    </reaction>
</comment>
<keyword evidence="14" id="KW-1185">Reference proteome</keyword>
<keyword evidence="8 11" id="KW-0288">FMN</keyword>
<dbReference type="PANTHER" id="PTHR48109:SF1">
    <property type="entry name" value="DIHYDROOROTATE DEHYDROGENASE (FUMARATE)"/>
    <property type="match status" value="1"/>
</dbReference>
<protein>
    <recommendedName>
        <fullName evidence="5 11">Dihydroorotate dehydrogenase (fumarate)</fullName>
        <ecNumber evidence="11">1.3.98.1</ecNumber>
    </recommendedName>
    <alternativeName>
        <fullName evidence="11">Dihydroorotate oxidase</fullName>
    </alternativeName>
</protein>
<gene>
    <name evidence="13" type="ORF">B0A48_07992</name>
</gene>
<evidence type="ECO:0000256" key="3">
    <source>
        <dbReference type="ARBA" id="ARBA00004725"/>
    </source>
</evidence>
<evidence type="ECO:0000256" key="8">
    <source>
        <dbReference type="ARBA" id="ARBA00022643"/>
    </source>
</evidence>
<dbReference type="AlphaFoldDB" id="A0A1V8T0X2"/>
<dbReference type="FunCoup" id="A0A1V8T0X2">
    <property type="interactions" value="1266"/>
</dbReference>
<evidence type="ECO:0000313" key="14">
    <source>
        <dbReference type="Proteomes" id="UP000192596"/>
    </source>
</evidence>
<keyword evidence="6 11" id="KW-0963">Cytoplasm</keyword>
<dbReference type="InterPro" id="IPR013785">
    <property type="entry name" value="Aldolase_TIM"/>
</dbReference>
<comment type="caution">
    <text evidence="13">The sequence shown here is derived from an EMBL/GenBank/DDBJ whole genome shotgun (WGS) entry which is preliminary data.</text>
</comment>
<dbReference type="PANTHER" id="PTHR48109">
    <property type="entry name" value="DIHYDROOROTATE DEHYDROGENASE (QUINONE), MITOCHONDRIAL-RELATED"/>
    <property type="match status" value="1"/>
</dbReference>
<dbReference type="Gene3D" id="2.30.26.10">
    <property type="entry name" value="Dihydroorotate Dehydrogenase A, chain A, domain 2"/>
    <property type="match status" value="1"/>
</dbReference>
<name>A0A1V8T0X2_9PEZI</name>
<feature type="domain" description="Dihydroorotate dehydrogenase catalytic" evidence="12">
    <location>
        <begin position="66"/>
        <end position="339"/>
    </location>
</feature>
<dbReference type="SUPFAM" id="SSF51395">
    <property type="entry name" value="FMN-linked oxidoreductases"/>
    <property type="match status" value="1"/>
</dbReference>
<dbReference type="OrthoDB" id="14784at2759"/>
<evidence type="ECO:0000256" key="1">
    <source>
        <dbReference type="ARBA" id="ARBA00001917"/>
    </source>
</evidence>
<evidence type="ECO:0000256" key="5">
    <source>
        <dbReference type="ARBA" id="ARBA00021374"/>
    </source>
</evidence>
<keyword evidence="10 11" id="KW-0560">Oxidoreductase</keyword>
<dbReference type="STRING" id="1507870.A0A1V8T0X2"/>
<dbReference type="Pfam" id="PF01180">
    <property type="entry name" value="DHO_dh"/>
    <property type="match status" value="1"/>
</dbReference>
<keyword evidence="9 11" id="KW-0665">Pyrimidine biosynthesis</keyword>
<dbReference type="GO" id="GO:0005737">
    <property type="term" value="C:cytoplasm"/>
    <property type="evidence" value="ECO:0007669"/>
    <property type="project" value="UniProtKB-SubCell"/>
</dbReference>
<comment type="subcellular location">
    <subcellularLocation>
        <location evidence="2 11">Cytoplasm</location>
    </subcellularLocation>
</comment>
<reference evidence="14" key="1">
    <citation type="submission" date="2017-03" db="EMBL/GenBank/DDBJ databases">
        <title>Genomes of endolithic fungi from Antarctica.</title>
        <authorList>
            <person name="Coleine C."/>
            <person name="Masonjones S."/>
            <person name="Stajich J.E."/>
        </authorList>
    </citation>
    <scope>NUCLEOTIDE SEQUENCE [LARGE SCALE GENOMIC DNA]</scope>
    <source>
        <strain evidence="14">CCFEE 5527</strain>
    </source>
</reference>
<evidence type="ECO:0000313" key="13">
    <source>
        <dbReference type="EMBL" id="OQO04974.1"/>
    </source>
</evidence>
<evidence type="ECO:0000256" key="7">
    <source>
        <dbReference type="ARBA" id="ARBA00022630"/>
    </source>
</evidence>
<dbReference type="Gene3D" id="3.20.20.70">
    <property type="entry name" value="Aldolase class I"/>
    <property type="match status" value="1"/>
</dbReference>
<dbReference type="EC" id="1.3.98.1" evidence="11"/>
<organism evidence="13 14">
    <name type="scientific">Cryoendolithus antarcticus</name>
    <dbReference type="NCBI Taxonomy" id="1507870"/>
    <lineage>
        <taxon>Eukaryota</taxon>
        <taxon>Fungi</taxon>
        <taxon>Dikarya</taxon>
        <taxon>Ascomycota</taxon>
        <taxon>Pezizomycotina</taxon>
        <taxon>Dothideomycetes</taxon>
        <taxon>Dothideomycetidae</taxon>
        <taxon>Cladosporiales</taxon>
        <taxon>Cladosporiaceae</taxon>
        <taxon>Cryoendolithus</taxon>
    </lineage>
</organism>
<dbReference type="InParanoid" id="A0A1V8T0X2"/>
<dbReference type="GO" id="GO:0044205">
    <property type="term" value="P:'de novo' UMP biosynthetic process"/>
    <property type="evidence" value="ECO:0007669"/>
    <property type="project" value="UniProtKB-UniPathway"/>
</dbReference>
<dbReference type="Proteomes" id="UP000192596">
    <property type="component" value="Unassembled WGS sequence"/>
</dbReference>
<comment type="pathway">
    <text evidence="3 11">Pyrimidine metabolism; UMP biosynthesis via de novo pathway.</text>
</comment>
<proteinExistence type="inferred from homology"/>